<accession>A0ABR1BVF1</accession>
<gene>
    <name evidence="1" type="primary">Necator_chrI.g3182</name>
    <name evidence="1" type="ORF">RB195_007053</name>
</gene>
<protein>
    <submittedName>
        <fullName evidence="1">Uncharacterized protein</fullName>
    </submittedName>
</protein>
<evidence type="ECO:0000313" key="1">
    <source>
        <dbReference type="EMBL" id="KAK6730357.1"/>
    </source>
</evidence>
<dbReference type="EMBL" id="JAVFWL010000001">
    <property type="protein sequence ID" value="KAK6730357.1"/>
    <property type="molecule type" value="Genomic_DNA"/>
</dbReference>
<name>A0ABR1BVF1_NECAM</name>
<dbReference type="Proteomes" id="UP001303046">
    <property type="component" value="Unassembled WGS sequence"/>
</dbReference>
<reference evidence="1 2" key="1">
    <citation type="submission" date="2023-08" db="EMBL/GenBank/DDBJ databases">
        <title>A Necator americanus chromosomal reference genome.</title>
        <authorList>
            <person name="Ilik V."/>
            <person name="Petrzelkova K.J."/>
            <person name="Pardy F."/>
            <person name="Fuh T."/>
            <person name="Niatou-Singa F.S."/>
            <person name="Gouil Q."/>
            <person name="Baker L."/>
            <person name="Ritchie M.E."/>
            <person name="Jex A.R."/>
            <person name="Gazzola D."/>
            <person name="Li H."/>
            <person name="Toshio Fujiwara R."/>
            <person name="Zhan B."/>
            <person name="Aroian R.V."/>
            <person name="Pafco B."/>
            <person name="Schwarz E.M."/>
        </authorList>
    </citation>
    <scope>NUCLEOTIDE SEQUENCE [LARGE SCALE GENOMIC DNA]</scope>
    <source>
        <strain evidence="1 2">Aroian</strain>
        <tissue evidence="1">Whole animal</tissue>
    </source>
</reference>
<keyword evidence="2" id="KW-1185">Reference proteome</keyword>
<organism evidence="1 2">
    <name type="scientific">Necator americanus</name>
    <name type="common">Human hookworm</name>
    <dbReference type="NCBI Taxonomy" id="51031"/>
    <lineage>
        <taxon>Eukaryota</taxon>
        <taxon>Metazoa</taxon>
        <taxon>Ecdysozoa</taxon>
        <taxon>Nematoda</taxon>
        <taxon>Chromadorea</taxon>
        <taxon>Rhabditida</taxon>
        <taxon>Rhabditina</taxon>
        <taxon>Rhabditomorpha</taxon>
        <taxon>Strongyloidea</taxon>
        <taxon>Ancylostomatidae</taxon>
        <taxon>Bunostominae</taxon>
        <taxon>Necator</taxon>
    </lineage>
</organism>
<evidence type="ECO:0000313" key="2">
    <source>
        <dbReference type="Proteomes" id="UP001303046"/>
    </source>
</evidence>
<proteinExistence type="predicted"/>
<comment type="caution">
    <text evidence="1">The sequence shown here is derived from an EMBL/GenBank/DDBJ whole genome shotgun (WGS) entry which is preliminary data.</text>
</comment>
<sequence>MAEFNDVTFKQMKCLVWICGHVAPLDADVSARALRKMEDKHETALRKLAIEVQHCPDIRQNAALLE</sequence>